<comment type="caution">
    <text evidence="1">The sequence shown here is derived from an EMBL/GenBank/DDBJ whole genome shotgun (WGS) entry which is preliminary data.</text>
</comment>
<evidence type="ECO:0000313" key="2">
    <source>
        <dbReference type="Proteomes" id="UP000324222"/>
    </source>
</evidence>
<proteinExistence type="predicted"/>
<dbReference type="EMBL" id="VSRR010025336">
    <property type="protein sequence ID" value="MPC66816.1"/>
    <property type="molecule type" value="Genomic_DNA"/>
</dbReference>
<dbReference type="Proteomes" id="UP000324222">
    <property type="component" value="Unassembled WGS sequence"/>
</dbReference>
<name>A0A5B7HA46_PORTR</name>
<gene>
    <name evidence="1" type="ORF">E2C01_060969</name>
</gene>
<dbReference type="AlphaFoldDB" id="A0A5B7HA46"/>
<protein>
    <submittedName>
        <fullName evidence="1">Uncharacterized protein</fullName>
    </submittedName>
</protein>
<sequence length="61" mass="6367">MSLSSTSLPDTDVRFESQAAVRGCCGVPSGGTLAGGGGRVLSLIDRRTEGRRRLRRCSAVS</sequence>
<accession>A0A5B7HA46</accession>
<reference evidence="1 2" key="1">
    <citation type="submission" date="2019-05" db="EMBL/GenBank/DDBJ databases">
        <title>Another draft genome of Portunus trituberculatus and its Hox gene families provides insights of decapod evolution.</title>
        <authorList>
            <person name="Jeong J.-H."/>
            <person name="Song I."/>
            <person name="Kim S."/>
            <person name="Choi T."/>
            <person name="Kim D."/>
            <person name="Ryu S."/>
            <person name="Kim W."/>
        </authorList>
    </citation>
    <scope>NUCLEOTIDE SEQUENCE [LARGE SCALE GENOMIC DNA]</scope>
    <source>
        <tissue evidence="1">Muscle</tissue>
    </source>
</reference>
<evidence type="ECO:0000313" key="1">
    <source>
        <dbReference type="EMBL" id="MPC66816.1"/>
    </source>
</evidence>
<keyword evidence="2" id="KW-1185">Reference proteome</keyword>
<organism evidence="1 2">
    <name type="scientific">Portunus trituberculatus</name>
    <name type="common">Swimming crab</name>
    <name type="synonym">Neptunus trituberculatus</name>
    <dbReference type="NCBI Taxonomy" id="210409"/>
    <lineage>
        <taxon>Eukaryota</taxon>
        <taxon>Metazoa</taxon>
        <taxon>Ecdysozoa</taxon>
        <taxon>Arthropoda</taxon>
        <taxon>Crustacea</taxon>
        <taxon>Multicrustacea</taxon>
        <taxon>Malacostraca</taxon>
        <taxon>Eumalacostraca</taxon>
        <taxon>Eucarida</taxon>
        <taxon>Decapoda</taxon>
        <taxon>Pleocyemata</taxon>
        <taxon>Brachyura</taxon>
        <taxon>Eubrachyura</taxon>
        <taxon>Portunoidea</taxon>
        <taxon>Portunidae</taxon>
        <taxon>Portuninae</taxon>
        <taxon>Portunus</taxon>
    </lineage>
</organism>